<dbReference type="Proteomes" id="UP001527202">
    <property type="component" value="Unassembled WGS sequence"/>
</dbReference>
<evidence type="ECO:0000313" key="2">
    <source>
        <dbReference type="EMBL" id="QAV21612.1"/>
    </source>
</evidence>
<dbReference type="Proteomes" id="UP000288943">
    <property type="component" value="Chromosome"/>
</dbReference>
<dbReference type="EMBL" id="CP026520">
    <property type="protein sequence ID" value="QAV21612.1"/>
    <property type="molecule type" value="Genomic_DNA"/>
</dbReference>
<dbReference type="RefSeq" id="WP_042235717.1">
    <property type="nucleotide sequence ID" value="NZ_CP026520.1"/>
</dbReference>
<evidence type="ECO:0000313" key="1">
    <source>
        <dbReference type="EMBL" id="MCY9599612.1"/>
    </source>
</evidence>
<evidence type="ECO:0000313" key="3">
    <source>
        <dbReference type="Proteomes" id="UP000288943"/>
    </source>
</evidence>
<dbReference type="EMBL" id="JAMDMJ010000052">
    <property type="protein sequence ID" value="MCY9599612.1"/>
    <property type="molecule type" value="Genomic_DNA"/>
</dbReference>
<proteinExistence type="predicted"/>
<gene>
    <name evidence="1" type="ORF">M5X16_28100</name>
    <name evidence="2" type="ORF">PC41400_01855</name>
</gene>
<organism evidence="2 3">
    <name type="scientific">Paenibacillus chitinolyticus</name>
    <dbReference type="NCBI Taxonomy" id="79263"/>
    <lineage>
        <taxon>Bacteria</taxon>
        <taxon>Bacillati</taxon>
        <taxon>Bacillota</taxon>
        <taxon>Bacilli</taxon>
        <taxon>Bacillales</taxon>
        <taxon>Paenibacillaceae</taxon>
        <taxon>Paenibacillus</taxon>
    </lineage>
</organism>
<dbReference type="OrthoDB" id="7593573at2"/>
<reference evidence="1 4" key="2">
    <citation type="submission" date="2022-05" db="EMBL/GenBank/DDBJ databases">
        <title>Genome Sequencing of Bee-Associated Microbes.</title>
        <authorList>
            <person name="Dunlap C."/>
        </authorList>
    </citation>
    <scope>NUCLEOTIDE SEQUENCE [LARGE SCALE GENOMIC DNA]</scope>
    <source>
        <strain evidence="1 4">NRRL B-23120</strain>
    </source>
</reference>
<dbReference type="KEGG" id="pchi:PC41400_01855"/>
<dbReference type="GeneID" id="95373558"/>
<accession>A0A410X4R3</accession>
<evidence type="ECO:0000313" key="4">
    <source>
        <dbReference type="Proteomes" id="UP001527202"/>
    </source>
</evidence>
<sequence length="394" mass="45683">MTITESNRLSELSIEECQGLIAGCAEGAASSPFQINYGNEVRSKVRLFLSELTPEEAWLLELNIGLFLLRKQSTDRHSGYFAQVAASETIDTIEAHLNSSLPPEIAVKHQGRLLETAVYIRETVKANAWFPPAYLDIYVELWLILVSSDADSPRLFKEELSHLADGFGKENKLFPLVARAWIHFWLQEDQAAWRLLEAAERHRLNPGHVFRFLRVLEEAGEWIRLEAWLSHCATERVGRSPGSLDTYGRYWEAVVGQLPEAERNMWSAITSLLPYSSSLYEESLMRFGRWRQWVDYQLSLGSDPLDFRAKDLQPIEKEAPEALLPFYHQGTEKYVLLRNRHGYKRAVKLLKRLAKLYKKLKREQRWDVYIETFVSRHSRLRALQEELRKGKLIP</sequence>
<keyword evidence="4" id="KW-1185">Reference proteome</keyword>
<protein>
    <submittedName>
        <fullName evidence="2">Uncharacterized protein</fullName>
    </submittedName>
</protein>
<reference evidence="2 3" key="1">
    <citation type="submission" date="2018-01" db="EMBL/GenBank/DDBJ databases">
        <title>The whole genome sequencing and assembly of Paenibacillus chitinolyticus KCCM 41400 strain.</title>
        <authorList>
            <person name="Kim J.-Y."/>
            <person name="Park M.-K."/>
            <person name="Lee Y.-J."/>
            <person name="Yi H."/>
            <person name="Bahn Y.-S."/>
            <person name="Kim J.F."/>
            <person name="Lee D.-W."/>
        </authorList>
    </citation>
    <scope>NUCLEOTIDE SEQUENCE [LARGE SCALE GENOMIC DNA]</scope>
    <source>
        <strain evidence="2 3">KCCM 41400</strain>
    </source>
</reference>
<name>A0A410X4R3_9BACL</name>
<dbReference type="AlphaFoldDB" id="A0A410X4R3"/>